<dbReference type="Pfam" id="PF00072">
    <property type="entry name" value="Response_reg"/>
    <property type="match status" value="1"/>
</dbReference>
<dbReference type="InterPro" id="IPR000792">
    <property type="entry name" value="Tscrpt_reg_LuxR_C"/>
</dbReference>
<dbReference type="SMART" id="SM00421">
    <property type="entry name" value="HTH_LUXR"/>
    <property type="match status" value="1"/>
</dbReference>
<dbReference type="InterPro" id="IPR011006">
    <property type="entry name" value="CheY-like_superfamily"/>
</dbReference>
<feature type="domain" description="Response regulatory" evidence="8">
    <location>
        <begin position="15"/>
        <end position="131"/>
    </location>
</feature>
<evidence type="ECO:0000256" key="4">
    <source>
        <dbReference type="ARBA" id="ARBA00023163"/>
    </source>
</evidence>
<evidence type="ECO:0000256" key="2">
    <source>
        <dbReference type="ARBA" id="ARBA00023015"/>
    </source>
</evidence>
<gene>
    <name evidence="9" type="ORF">QPX42_09670</name>
</gene>
<evidence type="ECO:0000256" key="3">
    <source>
        <dbReference type="ARBA" id="ARBA00023125"/>
    </source>
</evidence>
<protein>
    <submittedName>
        <fullName evidence="9">Response regulator transcription factor</fullName>
    </submittedName>
</protein>
<comment type="caution">
    <text evidence="9">The sequence shown here is derived from an EMBL/GenBank/DDBJ whole genome shotgun (WGS) entry which is preliminary data.</text>
</comment>
<dbReference type="PANTHER" id="PTHR43214:SF24">
    <property type="entry name" value="TRANSCRIPTIONAL REGULATORY PROTEIN NARL-RELATED"/>
    <property type="match status" value="1"/>
</dbReference>
<dbReference type="PROSITE" id="PS50110">
    <property type="entry name" value="RESPONSE_REGULATORY"/>
    <property type="match status" value="1"/>
</dbReference>
<feature type="domain" description="HTH luxR-type" evidence="7">
    <location>
        <begin position="175"/>
        <end position="240"/>
    </location>
</feature>
<dbReference type="CDD" id="cd06170">
    <property type="entry name" value="LuxR_C_like"/>
    <property type="match status" value="1"/>
</dbReference>
<evidence type="ECO:0000256" key="1">
    <source>
        <dbReference type="ARBA" id="ARBA00022553"/>
    </source>
</evidence>
<dbReference type="GO" id="GO:0006355">
    <property type="term" value="P:regulation of DNA-templated transcription"/>
    <property type="evidence" value="ECO:0007669"/>
    <property type="project" value="InterPro"/>
</dbReference>
<dbReference type="InterPro" id="IPR039420">
    <property type="entry name" value="WalR-like"/>
</dbReference>
<evidence type="ECO:0000313" key="9">
    <source>
        <dbReference type="EMBL" id="MDK4307803.1"/>
    </source>
</evidence>
<dbReference type="Pfam" id="PF00196">
    <property type="entry name" value="GerE"/>
    <property type="match status" value="1"/>
</dbReference>
<feature type="region of interest" description="Disordered" evidence="6">
    <location>
        <begin position="150"/>
        <end position="184"/>
    </location>
</feature>
<keyword evidence="4" id="KW-0804">Transcription</keyword>
<dbReference type="EMBL" id="JASNVH010000017">
    <property type="protein sequence ID" value="MDK4307803.1"/>
    <property type="molecule type" value="Genomic_DNA"/>
</dbReference>
<evidence type="ECO:0000313" key="10">
    <source>
        <dbReference type="Proteomes" id="UP001224412"/>
    </source>
</evidence>
<keyword evidence="3" id="KW-0238">DNA-binding</keyword>
<dbReference type="SUPFAM" id="SSF46894">
    <property type="entry name" value="C-terminal effector domain of the bipartite response regulators"/>
    <property type="match status" value="1"/>
</dbReference>
<dbReference type="PRINTS" id="PR00038">
    <property type="entry name" value="HTHLUXR"/>
</dbReference>
<dbReference type="RefSeq" id="WP_284599367.1">
    <property type="nucleotide sequence ID" value="NZ_JASNVH010000017.1"/>
</dbReference>
<evidence type="ECO:0000256" key="5">
    <source>
        <dbReference type="PROSITE-ProRule" id="PRU00169"/>
    </source>
</evidence>
<keyword evidence="1 5" id="KW-0597">Phosphoprotein</keyword>
<dbReference type="PANTHER" id="PTHR43214">
    <property type="entry name" value="TWO-COMPONENT RESPONSE REGULATOR"/>
    <property type="match status" value="1"/>
</dbReference>
<dbReference type="AlphaFoldDB" id="A0AAP4BQY1"/>
<dbReference type="InterPro" id="IPR001789">
    <property type="entry name" value="Sig_transdc_resp-reg_receiver"/>
</dbReference>
<keyword evidence="2" id="KW-0805">Transcription regulation</keyword>
<dbReference type="CDD" id="cd17535">
    <property type="entry name" value="REC_NarL-like"/>
    <property type="match status" value="1"/>
</dbReference>
<proteinExistence type="predicted"/>
<dbReference type="PROSITE" id="PS00622">
    <property type="entry name" value="HTH_LUXR_1"/>
    <property type="match status" value="1"/>
</dbReference>
<dbReference type="InterPro" id="IPR016032">
    <property type="entry name" value="Sig_transdc_resp-reg_C-effctor"/>
</dbReference>
<dbReference type="SMART" id="SM00448">
    <property type="entry name" value="REC"/>
    <property type="match status" value="1"/>
</dbReference>
<evidence type="ECO:0000256" key="6">
    <source>
        <dbReference type="SAM" id="MobiDB-lite"/>
    </source>
</evidence>
<reference evidence="9" key="1">
    <citation type="submission" date="2023-05" db="EMBL/GenBank/DDBJ databases">
        <title>Metabolic capabilities are highly conserved among human nasal-associated Corynebacterium species in pangenomic analyses.</title>
        <authorList>
            <person name="Tran T.H."/>
            <person name="Roberts A.Q."/>
            <person name="Escapa I.F."/>
            <person name="Gao W."/>
            <person name="Conlan S."/>
            <person name="Kong H."/>
            <person name="Segre J.A."/>
            <person name="Kelly M.S."/>
            <person name="Lemon K.P."/>
        </authorList>
    </citation>
    <scope>NUCLEOTIDE SEQUENCE</scope>
    <source>
        <strain evidence="9">KPL2773</strain>
    </source>
</reference>
<name>A0AAP4BQY1_9CORY</name>
<organism evidence="9 10">
    <name type="scientific">Corynebacterium pseudodiphtheriticum</name>
    <dbReference type="NCBI Taxonomy" id="37637"/>
    <lineage>
        <taxon>Bacteria</taxon>
        <taxon>Bacillati</taxon>
        <taxon>Actinomycetota</taxon>
        <taxon>Actinomycetes</taxon>
        <taxon>Mycobacteriales</taxon>
        <taxon>Corynebacteriaceae</taxon>
        <taxon>Corynebacterium</taxon>
    </lineage>
</organism>
<dbReference type="GO" id="GO:0003677">
    <property type="term" value="F:DNA binding"/>
    <property type="evidence" value="ECO:0007669"/>
    <property type="project" value="UniProtKB-KW"/>
</dbReference>
<feature type="modified residue" description="4-aspartylphosphate" evidence="5">
    <location>
        <position position="66"/>
    </location>
</feature>
<dbReference type="Gene3D" id="3.40.50.2300">
    <property type="match status" value="1"/>
</dbReference>
<dbReference type="InterPro" id="IPR058245">
    <property type="entry name" value="NreC/VraR/RcsB-like_REC"/>
</dbReference>
<accession>A0AAP4BQY1</accession>
<sequence length="242" mass="26303">MSSQRMNMDTTRPITVGLADDQLLVRTGFAMVLDSQDDITVAWQADNGTVAINQAANDPVDVVLMDIQMPDTDGITATREILKIHPNTRIIVLTTFENDDYIVGAIEAGASGYLLKDSEPEDLLQAVRTVDESTAIISPKATARLLRSMRSGNAGSSGGVGIDKQHRSSDNSASDNAATEPLTPRETEILQLMARGLSNQEISQELFVSMPTVKTHVTHILRKTNSRDRVHAVLYAVHHGLN</sequence>
<evidence type="ECO:0000259" key="7">
    <source>
        <dbReference type="PROSITE" id="PS50043"/>
    </source>
</evidence>
<dbReference type="PROSITE" id="PS50043">
    <property type="entry name" value="HTH_LUXR_2"/>
    <property type="match status" value="1"/>
</dbReference>
<dbReference type="GO" id="GO:0000160">
    <property type="term" value="P:phosphorelay signal transduction system"/>
    <property type="evidence" value="ECO:0007669"/>
    <property type="project" value="InterPro"/>
</dbReference>
<evidence type="ECO:0000259" key="8">
    <source>
        <dbReference type="PROSITE" id="PS50110"/>
    </source>
</evidence>
<dbReference type="SUPFAM" id="SSF52172">
    <property type="entry name" value="CheY-like"/>
    <property type="match status" value="1"/>
</dbReference>
<dbReference type="Proteomes" id="UP001224412">
    <property type="component" value="Unassembled WGS sequence"/>
</dbReference>